<dbReference type="PROSITE" id="PS51259">
    <property type="entry name" value="MHD2"/>
    <property type="match status" value="1"/>
</dbReference>
<feature type="region of interest" description="Disordered" evidence="7">
    <location>
        <begin position="1945"/>
        <end position="1964"/>
    </location>
</feature>
<feature type="domain" description="Phorbol-ester/DAG-type" evidence="9">
    <location>
        <begin position="2119"/>
        <end position="2169"/>
    </location>
</feature>
<keyword evidence="12" id="KW-1185">Reference proteome</keyword>
<dbReference type="GO" id="GO:0031594">
    <property type="term" value="C:neuromuscular junction"/>
    <property type="evidence" value="ECO:0007669"/>
    <property type="project" value="TreeGrafter"/>
</dbReference>
<feature type="compositionally biased region" description="Basic and acidic residues" evidence="7">
    <location>
        <begin position="1134"/>
        <end position="1156"/>
    </location>
</feature>
<dbReference type="GO" id="GO:0005509">
    <property type="term" value="F:calcium ion binding"/>
    <property type="evidence" value="ECO:0007669"/>
    <property type="project" value="InterPro"/>
</dbReference>
<dbReference type="InterPro" id="IPR027080">
    <property type="entry name" value="Unc-13"/>
</dbReference>
<feature type="compositionally biased region" description="Polar residues" evidence="7">
    <location>
        <begin position="1947"/>
        <end position="1963"/>
    </location>
</feature>
<proteinExistence type="predicted"/>
<dbReference type="PRINTS" id="PR00360">
    <property type="entry name" value="C2DOMAIN"/>
</dbReference>
<dbReference type="PROSITE" id="PS51258">
    <property type="entry name" value="MHD1"/>
    <property type="match status" value="1"/>
</dbReference>
<dbReference type="CDD" id="cd04027">
    <property type="entry name" value="C2B_Munc13"/>
    <property type="match status" value="1"/>
</dbReference>
<keyword evidence="5" id="KW-0106">Calcium</keyword>
<dbReference type="GO" id="GO:0030672">
    <property type="term" value="C:synaptic vesicle membrane"/>
    <property type="evidence" value="ECO:0007669"/>
    <property type="project" value="TreeGrafter"/>
</dbReference>
<dbReference type="SMART" id="SM00239">
    <property type="entry name" value="C2"/>
    <property type="match status" value="2"/>
</dbReference>
<dbReference type="GO" id="GO:0019992">
    <property type="term" value="F:diacylglycerol binding"/>
    <property type="evidence" value="ECO:0007669"/>
    <property type="project" value="InterPro"/>
</dbReference>
<dbReference type="PROSITE" id="PS50004">
    <property type="entry name" value="C2"/>
    <property type="match status" value="2"/>
</dbReference>
<evidence type="ECO:0000313" key="13">
    <source>
        <dbReference type="RefSeq" id="XP_033237228.1"/>
    </source>
</evidence>
<evidence type="ECO:0000256" key="4">
    <source>
        <dbReference type="ARBA" id="ARBA00022833"/>
    </source>
</evidence>
<feature type="region of interest" description="Disordered" evidence="7">
    <location>
        <begin position="1"/>
        <end position="21"/>
    </location>
</feature>
<keyword evidence="3" id="KW-0863">Zinc-finger</keyword>
<feature type="compositionally biased region" description="Low complexity" evidence="7">
    <location>
        <begin position="1829"/>
        <end position="1844"/>
    </location>
</feature>
<evidence type="ECO:0000256" key="2">
    <source>
        <dbReference type="ARBA" id="ARBA00022737"/>
    </source>
</evidence>
<feature type="region of interest" description="Disordered" evidence="7">
    <location>
        <begin position="1272"/>
        <end position="1314"/>
    </location>
</feature>
<dbReference type="InterPro" id="IPR010439">
    <property type="entry name" value="MUN_dom"/>
</dbReference>
<feature type="compositionally biased region" description="Low complexity" evidence="7">
    <location>
        <begin position="1284"/>
        <end position="1298"/>
    </location>
</feature>
<dbReference type="Pfam" id="PF06292">
    <property type="entry name" value="MUN"/>
    <property type="match status" value="1"/>
</dbReference>
<feature type="region of interest" description="Disordered" evidence="7">
    <location>
        <begin position="1605"/>
        <end position="1637"/>
    </location>
</feature>
<dbReference type="InterPro" id="IPR046349">
    <property type="entry name" value="C1-like_sf"/>
</dbReference>
<dbReference type="InterPro" id="IPR002219">
    <property type="entry name" value="PKC_DAG/PE"/>
</dbReference>
<dbReference type="Gene3D" id="2.60.40.150">
    <property type="entry name" value="C2 domain"/>
    <property type="match status" value="2"/>
</dbReference>
<feature type="compositionally biased region" description="Basic residues" evidence="7">
    <location>
        <begin position="1809"/>
        <end position="1822"/>
    </location>
</feature>
<evidence type="ECO:0000256" key="6">
    <source>
        <dbReference type="SAM" id="Coils"/>
    </source>
</evidence>
<dbReference type="InParanoid" id="A0A6I8W1R1"/>
<feature type="domain" description="C2" evidence="8">
    <location>
        <begin position="2225"/>
        <end position="2349"/>
    </location>
</feature>
<feature type="compositionally biased region" description="Polar residues" evidence="7">
    <location>
        <begin position="1620"/>
        <end position="1631"/>
    </location>
</feature>
<keyword evidence="2" id="KW-0677">Repeat</keyword>
<feature type="region of interest" description="Disordered" evidence="7">
    <location>
        <begin position="914"/>
        <end position="933"/>
    </location>
</feature>
<feature type="compositionally biased region" description="Polar residues" evidence="7">
    <location>
        <begin position="1099"/>
        <end position="1110"/>
    </location>
</feature>
<dbReference type="GO" id="GO:0035249">
    <property type="term" value="P:synaptic transmission, glutamatergic"/>
    <property type="evidence" value="ECO:0007669"/>
    <property type="project" value="TreeGrafter"/>
</dbReference>
<gene>
    <name evidence="13" type="primary">unc-13</name>
</gene>
<dbReference type="Proteomes" id="UP000001819">
    <property type="component" value="Chromosome 5"/>
</dbReference>
<dbReference type="PROSITE" id="PS50081">
    <property type="entry name" value="ZF_DAG_PE_2"/>
    <property type="match status" value="1"/>
</dbReference>
<feature type="domain" description="C2" evidence="8">
    <location>
        <begin position="3094"/>
        <end position="3222"/>
    </location>
</feature>
<reference evidence="13" key="1">
    <citation type="submission" date="2025-08" db="UniProtKB">
        <authorList>
            <consortium name="RefSeq"/>
        </authorList>
    </citation>
    <scope>IDENTIFICATION</scope>
    <source>
        <strain evidence="13">MV-25-SWS-2005</strain>
        <tissue evidence="13">Whole body</tissue>
    </source>
</reference>
<dbReference type="InterPro" id="IPR000008">
    <property type="entry name" value="C2_dom"/>
</dbReference>
<dbReference type="PANTHER" id="PTHR10480:SF12">
    <property type="entry name" value="UNC-13, ISOFORM E"/>
    <property type="match status" value="1"/>
</dbReference>
<keyword evidence="4" id="KW-0862">Zinc</keyword>
<feature type="compositionally biased region" description="Basic and acidic residues" evidence="7">
    <location>
        <begin position="2009"/>
        <end position="2027"/>
    </location>
</feature>
<sequence>MSLNRTQSKSPTSNIKFASRTNMMNASQKVTPLAENYAGVPDKFSHYQHQVQNTISEMAIEKLQHTVAENALKSQFQIKQQLRDQNHQSTKYAMPHLTESQSQSPSRPQSHSHSHSHSQSEGQDQSQLLQKQQCSKSPLSLGASQSHPTGIGSMLSIRSEQQLCQIYNSQQHSDYIISDYMDKISTRISLLETELKFAWRALDLLSTEYGKIWIRLEKLENISVEHQSVVSNLMGLIRAAKQQQLQHQEDMEGPETFLADEQLLSLPLEMDENVNIEMEMRALPSNHDYDKMISLDALHPTALIGHRDSNIFMNAACALEHNQDELFLSYDSGPLDDQNLDIEQMAINFVKTDRAANVWLSDVDIHRKKPRKKLYSDSDLILYEQQQTLANNARAELLQEFLNGQRVLTEVASASSSAVLSTPNSFLNLPQMVNTEGPQKTHSYSQRVQEGEPIRQTTNVSNELDDLIEEVEFFRLAASKTGEGGNQVLPIEDTGGTQILLTTANNEMNETFYKTLNEAYRDNDLSSEISKMDSLLQNSEAHEHSTSSLMMINDGKKDVVTGTIKAAIKEATTDSNTQSTIHINRDSRKHRKKKHHKNEMEMINNLKCILAQSQSTRSIHTTFSTKFDKICALNDTVREESDKNTTQSASDNRRETNSFGCFFEDNVTILDSITETLIGEINKISDLQSLSALQIGQIRQTIWAEETFFQRLNHVDKKLTLLLLNPVTLAEEMRRLRITDADKKFILVMKKFNKNIDTLKKLVGNSLDDEKDKVDKISTSSIQDLTAKLNVGNVSAQLLRNNSDLDEQLKLLETQEIEINRKKKIVKIVQSHGAEVEKDHIDKHLQHNSNWDLSVAHGENENLSNSSRNIYNQDEYIQSLKKSLERHNSMLFLLHLQNPDKHKVTAEFTDILTDQSRSSPSPPPPAPNDSLGIHASVTENTFRGGIEAHQQKQAKSDSGLSSMSGWSPNSPVTVGIQNCNLFANKSSERSSETFQLTYPIKASATDSNFNSTDDNLSPKQCDYKFSEENLNYIHELSKNIPICSAYENQSIFNINEAAKQVGKFSTVDEMLEWDQKNQRDEQEVSTQQLLNNDRMPDLLTNQTPSTTPKSTFRKNSRTDSEINSSINGNGSKYSFERNGTDRVEMQEQSRKPHLTDRLVYYPSSNSITDYNSSNNLDYLGHQQQDQSQYMTQHRATNFPLPKLQSSSVTVPAPVPAVDYTVSQRALAQINGAKRFECEEISAVPPVTIKSPRVWHKLNTFLPENLKFKRSAKYNRSQSLPGDVQSQGNQRQARGQAGSYPLISYKRPIGNGSHRQLSKRLQKLPMRLMQKAAATHSVRLSDSDSAEGAADASTGAPKKRSFSSKMNNLMQKAKTYKRNSSVLRRGSNMSDTELDVPGFTSSDNEDCSLYECQMNQQDISKGIGVNPRTNQTECHKDFDDDFDVPPQHSGIYDVGLGIEIDSPNLFAVVGNLKKLQLTPTEATPSTSSKLLERDKMRNNVEIFIKMPEILLETSEMPICTSTDKYSTAQPQASLQKISSIYIDDEIYDVSPFIEVSDNTETNVPTSKMAKIETTLASTAGTPTKTTATNSRGGGVWVAQQSLDIPSNLGYGSREDDDCRSQHSGRTLSSSRRQSTEDSIDTDDEYFCYELRQLEQLEHQRTAHADNITSKQSADNQVVFSQIGQLLDSEVPGEHFDFAEAEVSHIYSPDESVKLRMSKVLDELKYSVKLEPEINYGSYLNTAANTGEALTKSKPVRDRFEIVCDMHSAWQDVNGDFQQATSDMESQEDTEMAAKEGEVATLLREKEKTQQLKRLKKRKRVPKTNKHDNKANTSSSSASENESEQNQRYITDAVSVSDKHISLEIFQGSSASSATSGPDTPAELSDDMEKDLIIEGESHNRSSGMSGKGVFTIEHRQSGDMFNTMSPNEHDPVSVTTTILAQPIDQCNKETSSPQSDRGSFSSQPRPMKLISQESSVEGSQVIGSNGATAGLGSSKWKLLKTLKERKIEEKNNQDKIKEEEMTKDREKNGGGTGDVGIRANGHPGDNPFYSNIDSMPDIRPRRKSIPLVSELVLKTMAATKRNAGLTSAVPRATLNDEELKMHVYKKALQALIYPISSTTPHNFLLWTATSPTYCYECEGLLWGIARQGVRCTECGVKCHEKCKDLLNADCLQRAAEKSSKHGAEDKANSIITAMKERMKQREREKPEIFELIRMTFGVDPDTHIDSLEQAEHATVEGTSKWSCKLTITVICAQGLIAKDKSGTSDPYVTVQVSKVKKRTRTMPQELNPVWNEKFHFECHNSSDRIKVRVWDEDNDLKSKLRQKLTRESDDFLGQTIIEVRTLSGEMDVWYNLEKRTDKSAVSGAIRLHISVEIKGEEKVAPYHVQYTCLHENLFHYLCEENSGMVKLPTQKGDDAWKLYFDEIPEEIVDEFSMRYGIENIYQGMTHFHCLSAKYLCPGVPAVMSTLLANINAYYAHTTASSAVSASDRFAASNFGKEKFVKLLDQLHNSLRIDLSMYRNNFPASSPEKLMDLKSTVDLLTSITFFRMKVQELSSPPRASTVVKDCVKACLRSTYQFLFENCYELYNREFQVDPNEAKRAPDDHEPKLDSVDFWHKLIALIVSVIDEDKNSYGTVLNQFPQELNIGQLSASSMWHLFAVDMKYALEEHEQHRLCKSSAYMNLHFRVKWLYSNYVKEVPPYKGAVPDYPAWFEPFVMQWLNENDDVSLEYLHGAFNRDKKDGFTKSSEHALFSNSVVDVFTQLTQCFDVVSKLECPDPEIWKRYMRRFAKTIVKVLIAYADIVKIEFPEHMRDERIACILMNNIQQLRVQLEKMFESMGGDKLEEDAANILKELQQNLNSALDDLASQFAISLEPRITQSVRELGDMLLSIKGGCGNLTAGNQAAQRNAVAVEADDVLRPLMDLLDGSLTLYAQSCEKTVLKRLLKELWKIVMRILEKTIVLPPMTDKTMMFKHLTDNAKNLASNAKIEDMGRLFKSHMAGKQDVKSALSGVMDISKEVEKNLSPKQCAVLDVALDTIKQYFHAGGNGLKKTFLEKSSELQSLRYALSLYTQMTDTLIKTFISSQVHEVDPENAEESVGEISVQIDLFSHPGTGEHKVNVKVVAANDLKWQIPSGMFRPFVEINLIGPHLQEKKRKFATKSKSNNWSPKYNESFSFAIGNEEQLDFFELHICVKDYCFARDDRLVGVAVIPLKDISEKGSVACWLPLQRRIEMDETGWTILRILSQRNNDEVAKEFVKLKSEIRQEPTVGT</sequence>
<keyword evidence="6" id="KW-0175">Coiled coil</keyword>
<dbReference type="GO" id="GO:0042734">
    <property type="term" value="C:presynaptic membrane"/>
    <property type="evidence" value="ECO:0007669"/>
    <property type="project" value="TreeGrafter"/>
</dbReference>
<feature type="domain" description="MHD1" evidence="10">
    <location>
        <begin position="2657"/>
        <end position="2800"/>
    </location>
</feature>
<evidence type="ECO:0000256" key="3">
    <source>
        <dbReference type="ARBA" id="ARBA00022771"/>
    </source>
</evidence>
<evidence type="ECO:0000256" key="1">
    <source>
        <dbReference type="ARBA" id="ARBA00022723"/>
    </source>
</evidence>
<dbReference type="SMART" id="SM00109">
    <property type="entry name" value="C1"/>
    <property type="match status" value="1"/>
</dbReference>
<feature type="compositionally biased region" description="Low complexity" evidence="7">
    <location>
        <begin position="100"/>
        <end position="109"/>
    </location>
</feature>
<dbReference type="GO" id="GO:0061789">
    <property type="term" value="P:dense core granule priming"/>
    <property type="evidence" value="ECO:0007669"/>
    <property type="project" value="TreeGrafter"/>
</dbReference>
<dbReference type="GO" id="GO:0005516">
    <property type="term" value="F:calmodulin binding"/>
    <property type="evidence" value="ECO:0007669"/>
    <property type="project" value="TreeGrafter"/>
</dbReference>
<evidence type="ECO:0000259" key="8">
    <source>
        <dbReference type="PROSITE" id="PS50004"/>
    </source>
</evidence>
<accession>A0A6I8W1R1</accession>
<feature type="region of interest" description="Disordered" evidence="7">
    <location>
        <begin position="575"/>
        <end position="595"/>
    </location>
</feature>
<dbReference type="GO" id="GO:0016081">
    <property type="term" value="P:synaptic vesicle docking"/>
    <property type="evidence" value="ECO:0007669"/>
    <property type="project" value="TreeGrafter"/>
</dbReference>
<feature type="domain" description="MHD2" evidence="11">
    <location>
        <begin position="2912"/>
        <end position="3078"/>
    </location>
</feature>
<dbReference type="FunCoup" id="A0A6I8W1R1">
    <property type="interactions" value="28"/>
</dbReference>
<feature type="compositionally biased region" description="Polar residues" evidence="7">
    <location>
        <begin position="1377"/>
        <end position="1390"/>
    </location>
</feature>
<dbReference type="FunFam" id="2.60.40.150:FF:000014">
    <property type="entry name" value="protein unc-13 homolog B"/>
    <property type="match status" value="1"/>
</dbReference>
<evidence type="ECO:0000259" key="11">
    <source>
        <dbReference type="PROSITE" id="PS51259"/>
    </source>
</evidence>
<feature type="region of interest" description="Disordered" evidence="7">
    <location>
        <begin position="2009"/>
        <end position="2054"/>
    </location>
</feature>
<dbReference type="GO" id="GO:0005543">
    <property type="term" value="F:phospholipid binding"/>
    <property type="evidence" value="ECO:0007669"/>
    <property type="project" value="InterPro"/>
</dbReference>
<dbReference type="PANTHER" id="PTHR10480">
    <property type="entry name" value="PROTEIN UNC-13 HOMOLOG"/>
    <property type="match status" value="1"/>
</dbReference>
<dbReference type="Gene3D" id="1.10.357.50">
    <property type="match status" value="1"/>
</dbReference>
<dbReference type="Gene3D" id="1.20.58.1100">
    <property type="match status" value="1"/>
</dbReference>
<evidence type="ECO:0000256" key="5">
    <source>
        <dbReference type="ARBA" id="ARBA00022837"/>
    </source>
</evidence>
<dbReference type="GO" id="GO:0008270">
    <property type="term" value="F:zinc ion binding"/>
    <property type="evidence" value="ECO:0007669"/>
    <property type="project" value="UniProtKB-KW"/>
</dbReference>
<dbReference type="FunFam" id="1.10.357.50:FF:000001">
    <property type="entry name" value="Protein unc-13 homolog B"/>
    <property type="match status" value="1"/>
</dbReference>
<dbReference type="FunFam" id="3.30.60.20:FF:000001">
    <property type="entry name" value="Protein unc-13 homolog B"/>
    <property type="match status" value="1"/>
</dbReference>
<feature type="compositionally biased region" description="Low complexity" evidence="7">
    <location>
        <begin position="117"/>
        <end position="131"/>
    </location>
</feature>
<dbReference type="SMART" id="SM01145">
    <property type="entry name" value="DUF1041"/>
    <property type="match status" value="1"/>
</dbReference>
<dbReference type="RefSeq" id="XP_033237228.1">
    <property type="nucleotide sequence ID" value="XM_033381337.1"/>
</dbReference>
<feature type="compositionally biased region" description="Low complexity" evidence="7">
    <location>
        <begin position="1122"/>
        <end position="1131"/>
    </location>
</feature>
<feature type="region of interest" description="Disordered" evidence="7">
    <location>
        <begin position="95"/>
        <end position="131"/>
    </location>
</feature>
<dbReference type="FunFam" id="2.60.40.150:FF:000002">
    <property type="entry name" value="Protein unc-13 homolog B"/>
    <property type="match status" value="1"/>
</dbReference>
<dbReference type="SUPFAM" id="SSF49562">
    <property type="entry name" value="C2 domain (Calcium/lipid-binding domain, CaLB)"/>
    <property type="match status" value="2"/>
</dbReference>
<feature type="region of interest" description="Disordered" evidence="7">
    <location>
        <begin position="1797"/>
        <end position="1844"/>
    </location>
</feature>
<dbReference type="InterPro" id="IPR035892">
    <property type="entry name" value="C2_domain_sf"/>
</dbReference>
<dbReference type="InterPro" id="IPR014770">
    <property type="entry name" value="Munc13_1"/>
</dbReference>
<dbReference type="CDD" id="cd08395">
    <property type="entry name" value="C2C_Munc13"/>
    <property type="match status" value="1"/>
</dbReference>
<dbReference type="GO" id="GO:0043195">
    <property type="term" value="C:terminal bouton"/>
    <property type="evidence" value="ECO:0007669"/>
    <property type="project" value="TreeGrafter"/>
</dbReference>
<dbReference type="GO" id="GO:0016082">
    <property type="term" value="P:synaptic vesicle priming"/>
    <property type="evidence" value="ECO:0007669"/>
    <property type="project" value="TreeGrafter"/>
</dbReference>
<organism evidence="12 13">
    <name type="scientific">Drosophila pseudoobscura pseudoobscura</name>
    <name type="common">Fruit fly</name>
    <dbReference type="NCBI Taxonomy" id="46245"/>
    <lineage>
        <taxon>Eukaryota</taxon>
        <taxon>Metazoa</taxon>
        <taxon>Ecdysozoa</taxon>
        <taxon>Arthropoda</taxon>
        <taxon>Hexapoda</taxon>
        <taxon>Insecta</taxon>
        <taxon>Pterygota</taxon>
        <taxon>Neoptera</taxon>
        <taxon>Endopterygota</taxon>
        <taxon>Diptera</taxon>
        <taxon>Brachycera</taxon>
        <taxon>Muscomorpha</taxon>
        <taxon>Ephydroidea</taxon>
        <taxon>Drosophilidae</taxon>
        <taxon>Drosophila</taxon>
        <taxon>Sophophora</taxon>
    </lineage>
</organism>
<dbReference type="PROSITE" id="PS00479">
    <property type="entry name" value="ZF_DAG_PE_1"/>
    <property type="match status" value="1"/>
</dbReference>
<feature type="coiled-coil region" evidence="6">
    <location>
        <begin position="795"/>
        <end position="822"/>
    </location>
</feature>
<feature type="region of interest" description="Disordered" evidence="7">
    <location>
        <begin position="1076"/>
        <end position="1156"/>
    </location>
</feature>
<name>A0A6I8W1R1_DROPS</name>
<dbReference type="GO" id="GO:0098831">
    <property type="term" value="C:presynaptic active zone cytoplasmic component"/>
    <property type="evidence" value="ECO:0007669"/>
    <property type="project" value="TreeGrafter"/>
</dbReference>
<dbReference type="Gene3D" id="3.30.60.20">
    <property type="match status" value="1"/>
</dbReference>
<keyword evidence="1" id="KW-0479">Metal-binding</keyword>
<feature type="compositionally biased region" description="Basic and acidic residues" evidence="7">
    <location>
        <begin position="1797"/>
        <end position="1808"/>
    </location>
</feature>
<dbReference type="InterPro" id="IPR014772">
    <property type="entry name" value="Munc13_dom-2"/>
</dbReference>
<dbReference type="ExpressionAtlas" id="A0A6I8W1R1">
    <property type="expression patterns" value="baseline"/>
</dbReference>
<protein>
    <submittedName>
        <fullName evidence="13">Uncharacterized protein unc-13 isoform X1</fullName>
    </submittedName>
</protein>
<feature type="region of interest" description="Disordered" evidence="7">
    <location>
        <begin position="1329"/>
        <end position="1397"/>
    </location>
</feature>
<evidence type="ECO:0000256" key="7">
    <source>
        <dbReference type="SAM" id="MobiDB-lite"/>
    </source>
</evidence>
<dbReference type="GO" id="GO:0099525">
    <property type="term" value="P:presynaptic dense core vesicle exocytosis"/>
    <property type="evidence" value="ECO:0007669"/>
    <property type="project" value="TreeGrafter"/>
</dbReference>
<evidence type="ECO:0000259" key="10">
    <source>
        <dbReference type="PROSITE" id="PS51258"/>
    </source>
</evidence>
<dbReference type="InterPro" id="IPR037302">
    <property type="entry name" value="Unc-13_C2B"/>
</dbReference>
<dbReference type="KEGG" id="dpo:6899862"/>
<dbReference type="SUPFAM" id="SSF57889">
    <property type="entry name" value="Cysteine-rich domain"/>
    <property type="match status" value="1"/>
</dbReference>
<evidence type="ECO:0000259" key="9">
    <source>
        <dbReference type="PROSITE" id="PS50081"/>
    </source>
</evidence>
<dbReference type="Pfam" id="PF00130">
    <property type="entry name" value="C1_1"/>
    <property type="match status" value="1"/>
</dbReference>
<dbReference type="GO" id="GO:0017075">
    <property type="term" value="F:syntaxin-1 binding"/>
    <property type="evidence" value="ECO:0007669"/>
    <property type="project" value="TreeGrafter"/>
</dbReference>
<evidence type="ECO:0000313" key="12">
    <source>
        <dbReference type="Proteomes" id="UP000001819"/>
    </source>
</evidence>
<dbReference type="Pfam" id="PF00168">
    <property type="entry name" value="C2"/>
    <property type="match status" value="2"/>
</dbReference>